<evidence type="ECO:0000259" key="2">
    <source>
        <dbReference type="Pfam" id="PF13976"/>
    </source>
</evidence>
<gene>
    <name evidence="5" type="primary">RE1_210</name>
    <name evidence="5" type="ORF">CK203_064264</name>
</gene>
<dbReference type="EMBL" id="QGNW01000482">
    <property type="protein sequence ID" value="RVW69807.1"/>
    <property type="molecule type" value="Genomic_DNA"/>
</dbReference>
<evidence type="ECO:0000313" key="6">
    <source>
        <dbReference type="Proteomes" id="UP000288805"/>
    </source>
</evidence>
<proteinExistence type="predicted"/>
<accession>A0A438GC62</accession>
<feature type="domain" description="Retroviral polymerase SH3-like" evidence="4">
    <location>
        <begin position="590"/>
        <end position="652"/>
    </location>
</feature>
<dbReference type="InterPro" id="IPR025724">
    <property type="entry name" value="GAG-pre-integrase_dom"/>
</dbReference>
<dbReference type="Pfam" id="PF13976">
    <property type="entry name" value="gag_pre-integrs"/>
    <property type="match status" value="1"/>
</dbReference>
<dbReference type="AlphaFoldDB" id="A0A438GC62"/>
<name>A0A438GC62_VITVI</name>
<organism evidence="5 6">
    <name type="scientific">Vitis vinifera</name>
    <name type="common">Grape</name>
    <dbReference type="NCBI Taxonomy" id="29760"/>
    <lineage>
        <taxon>Eukaryota</taxon>
        <taxon>Viridiplantae</taxon>
        <taxon>Streptophyta</taxon>
        <taxon>Embryophyta</taxon>
        <taxon>Tracheophyta</taxon>
        <taxon>Spermatophyta</taxon>
        <taxon>Magnoliopsida</taxon>
        <taxon>eudicotyledons</taxon>
        <taxon>Gunneridae</taxon>
        <taxon>Pentapetalae</taxon>
        <taxon>rosids</taxon>
        <taxon>Vitales</taxon>
        <taxon>Vitaceae</taxon>
        <taxon>Viteae</taxon>
        <taxon>Vitis</taxon>
    </lineage>
</organism>
<dbReference type="InterPro" id="IPR057670">
    <property type="entry name" value="SH3_retrovirus"/>
</dbReference>
<dbReference type="Pfam" id="PF14223">
    <property type="entry name" value="Retrotran_gag_2"/>
    <property type="match status" value="1"/>
</dbReference>
<evidence type="ECO:0000259" key="3">
    <source>
        <dbReference type="Pfam" id="PF22936"/>
    </source>
</evidence>
<feature type="domain" description="Retrovirus-related Pol polyprotein from transposon TNT 1-94-like beta-barrel" evidence="3">
    <location>
        <begin position="321"/>
        <end position="396"/>
    </location>
</feature>
<dbReference type="CDD" id="cd09272">
    <property type="entry name" value="RNase_HI_RT_Ty1"/>
    <property type="match status" value="1"/>
</dbReference>
<comment type="caution">
    <text evidence="5">The sequence shown here is derived from an EMBL/GenBank/DDBJ whole genome shotgun (WGS) entry which is preliminary data.</text>
</comment>
<dbReference type="GO" id="GO:0003676">
    <property type="term" value="F:nucleic acid binding"/>
    <property type="evidence" value="ECO:0007669"/>
    <property type="project" value="InterPro"/>
</dbReference>
<feature type="region of interest" description="Disordered" evidence="1">
    <location>
        <begin position="670"/>
        <end position="694"/>
    </location>
</feature>
<evidence type="ECO:0000256" key="1">
    <source>
        <dbReference type="SAM" id="MobiDB-lite"/>
    </source>
</evidence>
<feature type="domain" description="GAG-pre-integrase" evidence="2">
    <location>
        <begin position="457"/>
        <end position="510"/>
    </location>
</feature>
<dbReference type="InterPro" id="IPR054722">
    <property type="entry name" value="PolX-like_BBD"/>
</dbReference>
<sequence length="960" mass="107300">MSTFPPTPASNSNTTTNNNQNPAPQITQMTLPSPSLSQSLSIKLDETNLLLRKSQLLNVIIANGLEDFIDPDQSSPPKYLDAACRQVNPEFVQWDRLNQLVMSWIYSSLTPGMVGQIVEYSTARDIWASLNDEYESPSIATVMSLNSQLQRIKKIDIPLSEYLSRLKFVFDEFATIGEPLSYRDKLTRILEGLPEEYDNFVTSIHNRSDRPSLQEVHSLLHTYEYRLSQRSMDQNLNFPQANPRQPGYNNSIPQCQICGKSGHIALNGYHRTNLTYHPPVFPNAAAFNPNGPGQTSSPISAMLTTSAAPTGLSSQSSDNSWYMDSGATHHFTPEFGHMTDAMQYSSGDHALVGNDKQIGISHIGHALLHSSVKPIHLNHVLHTPEISKQLISVTRLGADNKAFVEFYPTFFLVKDQQTKQLLLQGHLERGLYKLAQPTTLTSSSVSSSPSTQFFPAPPAQAFLSQQNQVVLWHNRLGHPAPKVVHQVLQSCNLKFSNSEHICSSCQLAKSHRLPFVLSESRAMKPFDLVYSDLWGPSPIASVTGVKYFLLFIDNHTRFTWLPTPVLSNKTPFELLYHSRPSYDSIRVFGCACFPFLRPYNQNKLQFRSTECVFLGFSSHHKGYLCLQKDTGHVYISCHVVFNELSFPFHSSSSPSFSSPTHQPPSLPFSLPSASFSPSPSPSLPHNPGPVNTHPMVTRSKARIYKPKLLLADYGASSELDLFEPTTYHQAARHAHCPIVKPTTIRIVLSLALTFYWSLKHLDSPRAWHNKLSNCLLQWGFSSSKSDTSLFVLYFGSSITILLIYVDDIIVTVTSTASTLHLSQQKYISDLLHRASMFDCKPISTPSSKQRVVSRSSAESEYRSLANATAELIWIEALLTELHLSLPLSPDLLCDNLSATQLAANPILHAQTKHIEIDFYFIRERVVNKSLQVHFTPSKEQLADIFTKPLLHNASKVSGPS</sequence>
<feature type="compositionally biased region" description="Pro residues" evidence="1">
    <location>
        <begin position="678"/>
        <end position="687"/>
    </location>
</feature>
<dbReference type="Pfam" id="PF22936">
    <property type="entry name" value="Pol_BBD"/>
    <property type="match status" value="1"/>
</dbReference>
<evidence type="ECO:0000259" key="4">
    <source>
        <dbReference type="Pfam" id="PF25597"/>
    </source>
</evidence>
<dbReference type="PANTHER" id="PTHR47481:SF31">
    <property type="entry name" value="OS01G0873500 PROTEIN"/>
    <property type="match status" value="1"/>
</dbReference>
<dbReference type="Pfam" id="PF25597">
    <property type="entry name" value="SH3_retrovirus"/>
    <property type="match status" value="1"/>
</dbReference>
<protein>
    <submittedName>
        <fullName evidence="5">Retrovirus-related Pol polyprotein from transposon RE1</fullName>
    </submittedName>
</protein>
<dbReference type="Proteomes" id="UP000288805">
    <property type="component" value="Unassembled WGS sequence"/>
</dbReference>
<feature type="region of interest" description="Disordered" evidence="1">
    <location>
        <begin position="1"/>
        <end position="25"/>
    </location>
</feature>
<dbReference type="Gene3D" id="3.30.420.10">
    <property type="entry name" value="Ribonuclease H-like superfamily/Ribonuclease H"/>
    <property type="match status" value="1"/>
</dbReference>
<dbReference type="PANTHER" id="PTHR47481">
    <property type="match status" value="1"/>
</dbReference>
<reference evidence="5 6" key="1">
    <citation type="journal article" date="2018" name="PLoS Genet.">
        <title>Population sequencing reveals clonal diversity and ancestral inbreeding in the grapevine cultivar Chardonnay.</title>
        <authorList>
            <person name="Roach M.J."/>
            <person name="Johnson D.L."/>
            <person name="Bohlmann J."/>
            <person name="van Vuuren H.J."/>
            <person name="Jones S.J."/>
            <person name="Pretorius I.S."/>
            <person name="Schmidt S.A."/>
            <person name="Borneman A.R."/>
        </authorList>
    </citation>
    <scope>NUCLEOTIDE SEQUENCE [LARGE SCALE GENOMIC DNA]</scope>
    <source>
        <strain evidence="6">cv. Chardonnay</strain>
        <tissue evidence="5">Leaf</tissue>
    </source>
</reference>
<evidence type="ECO:0000313" key="5">
    <source>
        <dbReference type="EMBL" id="RVW69807.1"/>
    </source>
</evidence>
<feature type="compositionally biased region" description="Low complexity" evidence="1">
    <location>
        <begin position="9"/>
        <end position="25"/>
    </location>
</feature>
<dbReference type="InterPro" id="IPR036397">
    <property type="entry name" value="RNaseH_sf"/>
</dbReference>